<dbReference type="Proteomes" id="UP000700706">
    <property type="component" value="Unassembled WGS sequence"/>
</dbReference>
<name>A0A952KJA5_9PROT</name>
<dbReference type="NCBIfam" id="TIGR03696">
    <property type="entry name" value="Rhs_assc_core"/>
    <property type="match status" value="1"/>
</dbReference>
<comment type="caution">
    <text evidence="1">The sequence shown here is derived from an EMBL/GenBank/DDBJ whole genome shotgun (WGS) entry which is preliminary data.</text>
</comment>
<evidence type="ECO:0000313" key="2">
    <source>
        <dbReference type="Proteomes" id="UP000700706"/>
    </source>
</evidence>
<dbReference type="Gene3D" id="2.180.10.10">
    <property type="entry name" value="RHS repeat-associated core"/>
    <property type="match status" value="1"/>
</dbReference>
<protein>
    <submittedName>
        <fullName evidence="1">ParB N-terminal domain-containing protein</fullName>
    </submittedName>
</protein>
<dbReference type="Gene3D" id="3.90.1530.10">
    <property type="entry name" value="Conserved hypothetical protein from pyrococcus furiosus pfu- 392566-001, ParB domain"/>
    <property type="match status" value="1"/>
</dbReference>
<proteinExistence type="predicted"/>
<dbReference type="AlphaFoldDB" id="A0A952KJA5"/>
<dbReference type="InterPro" id="IPR022385">
    <property type="entry name" value="Rhs_assc_core"/>
</dbReference>
<accession>A0A952KJA5</accession>
<organism evidence="1 2">
    <name type="scientific">Inquilinus limosus</name>
    <dbReference type="NCBI Taxonomy" id="171674"/>
    <lineage>
        <taxon>Bacteria</taxon>
        <taxon>Pseudomonadati</taxon>
        <taxon>Pseudomonadota</taxon>
        <taxon>Alphaproteobacteria</taxon>
        <taxon>Rhodospirillales</taxon>
        <taxon>Rhodospirillaceae</taxon>
        <taxon>Inquilinus</taxon>
    </lineage>
</organism>
<dbReference type="SUPFAM" id="SSF110849">
    <property type="entry name" value="ParB/Sulfiredoxin"/>
    <property type="match status" value="1"/>
</dbReference>
<reference evidence="1" key="1">
    <citation type="submission" date="2020-06" db="EMBL/GenBank/DDBJ databases">
        <title>Stable isotope informed genome-resolved metagenomics uncovers potential trophic interactions in rhizosphere soil.</title>
        <authorList>
            <person name="Starr E.P."/>
            <person name="Shi S."/>
            <person name="Blazewicz S.J."/>
            <person name="Koch B.J."/>
            <person name="Probst A.J."/>
            <person name="Hungate B.A."/>
            <person name="Pett-Ridge J."/>
            <person name="Firestone M.K."/>
            <person name="Banfield J.F."/>
        </authorList>
    </citation>
    <scope>NUCLEOTIDE SEQUENCE</scope>
    <source>
        <strain evidence="1">YM_69_17</strain>
    </source>
</reference>
<dbReference type="EMBL" id="JAEKLZ010000112">
    <property type="protein sequence ID" value="MBW8724509.1"/>
    <property type="molecule type" value="Genomic_DNA"/>
</dbReference>
<evidence type="ECO:0000313" key="1">
    <source>
        <dbReference type="EMBL" id="MBW8724509.1"/>
    </source>
</evidence>
<sequence length="177" mass="19309">YYAPAEGCFIHQDPIGLQGGINLYQFVANPLRWVDPLGLNPVMVDPNSLNFSQSWVSPNDYAAVMKQKGWIGDPLTVMNRDGTLVSFDNRRLAAAQALGLKEVPVNFVDGNDPYPKSTTGKSWNDAFNERLSRNGLGQYGTPETPAVGKTEGTPRIAQNRRNKVGDVARNGEGKIGC</sequence>
<gene>
    <name evidence="1" type="ORF">JF625_05045</name>
</gene>
<feature type="non-terminal residue" evidence="1">
    <location>
        <position position="1"/>
    </location>
</feature>
<dbReference type="InterPro" id="IPR036086">
    <property type="entry name" value="ParB/Sulfiredoxin_sf"/>
</dbReference>